<protein>
    <submittedName>
        <fullName evidence="1">Uncharacterized protein</fullName>
    </submittedName>
</protein>
<comment type="caution">
    <text evidence="1">The sequence shown here is derived from an EMBL/GenBank/DDBJ whole genome shotgun (WGS) entry which is preliminary data.</text>
</comment>
<dbReference type="RefSeq" id="WP_246410129.1">
    <property type="nucleotide sequence ID" value="NZ_JACHXO010000005.1"/>
</dbReference>
<proteinExistence type="predicted"/>
<reference evidence="1 2" key="1">
    <citation type="submission" date="2020-08" db="EMBL/GenBank/DDBJ databases">
        <title>Genomic Encyclopedia of Type Strains, Phase III (KMG-III): the genomes of soil and plant-associated and newly described type strains.</title>
        <authorList>
            <person name="Whitman W."/>
        </authorList>
    </citation>
    <scope>NUCLEOTIDE SEQUENCE [LARGE SCALE GENOMIC DNA]</scope>
    <source>
        <strain evidence="1 2">CECT 7247</strain>
    </source>
</reference>
<organism evidence="1 2">
    <name type="scientific">Roseateles terrae</name>
    <dbReference type="NCBI Taxonomy" id="431060"/>
    <lineage>
        <taxon>Bacteria</taxon>
        <taxon>Pseudomonadati</taxon>
        <taxon>Pseudomonadota</taxon>
        <taxon>Betaproteobacteria</taxon>
        <taxon>Burkholderiales</taxon>
        <taxon>Sphaerotilaceae</taxon>
        <taxon>Roseateles</taxon>
    </lineage>
</organism>
<evidence type="ECO:0000313" key="2">
    <source>
        <dbReference type="Proteomes" id="UP000574369"/>
    </source>
</evidence>
<keyword evidence="2" id="KW-1185">Reference proteome</keyword>
<dbReference type="Proteomes" id="UP000574369">
    <property type="component" value="Unassembled WGS sequence"/>
</dbReference>
<sequence>MSSSTDASPRVVRLPATLNNLAHLATMLEKLERSPRAPDPGQYRHLVDRVSAELTRHAGHIALPQLLECFPATAELYENQRYDVAGLCLSPLERSVQTEQAARDALAAMRQR</sequence>
<name>A0ABR6GTP0_9BURK</name>
<evidence type="ECO:0000313" key="1">
    <source>
        <dbReference type="EMBL" id="MBB3195467.1"/>
    </source>
</evidence>
<accession>A0ABR6GTP0</accession>
<gene>
    <name evidence="1" type="ORF">FHS28_002873</name>
</gene>
<dbReference type="EMBL" id="JACHXO010000005">
    <property type="protein sequence ID" value="MBB3195467.1"/>
    <property type="molecule type" value="Genomic_DNA"/>
</dbReference>